<comment type="caution">
    <text evidence="2">The sequence shown here is derived from an EMBL/GenBank/DDBJ whole genome shotgun (WGS) entry which is preliminary data.</text>
</comment>
<protein>
    <recommendedName>
        <fullName evidence="1">Cyanophage baseplate Pam3 plug gp18 domain-containing protein</fullName>
    </recommendedName>
</protein>
<gene>
    <name evidence="2" type="ORF">CEG14_05745</name>
</gene>
<evidence type="ECO:0000259" key="1">
    <source>
        <dbReference type="Pfam" id="PF22479"/>
    </source>
</evidence>
<dbReference type="OrthoDB" id="6444802at2"/>
<dbReference type="EMBL" id="NEVL01000002">
    <property type="protein sequence ID" value="OZI39038.1"/>
    <property type="molecule type" value="Genomic_DNA"/>
</dbReference>
<dbReference type="Pfam" id="PF22479">
    <property type="entry name" value="Pam3_gp18"/>
    <property type="match status" value="1"/>
</dbReference>
<sequence>MRQIPLRAVPAQTCSVVLGGQNCQVAVYQKSTGVFLDLQVNHQPLALAVLCRDRVRVVRERYSPFVGDIAFVDTQGREDPEYAGFGGRFQLMYLEESDL</sequence>
<dbReference type="InterPro" id="IPR054252">
    <property type="entry name" value="Pam3_gp18"/>
</dbReference>
<evidence type="ECO:0000313" key="3">
    <source>
        <dbReference type="Proteomes" id="UP000217005"/>
    </source>
</evidence>
<feature type="domain" description="Cyanophage baseplate Pam3 plug gp18" evidence="1">
    <location>
        <begin position="1"/>
        <end position="95"/>
    </location>
</feature>
<reference evidence="2 3" key="1">
    <citation type="submission" date="2017-05" db="EMBL/GenBank/DDBJ databases">
        <title>Complete and WGS of Bordetella genogroups.</title>
        <authorList>
            <person name="Spilker T."/>
            <person name="LiPuma J."/>
        </authorList>
    </citation>
    <scope>NUCLEOTIDE SEQUENCE [LARGE SCALE GENOMIC DNA]</scope>
    <source>
        <strain evidence="2 3">AU17610</strain>
    </source>
</reference>
<dbReference type="RefSeq" id="WP_094825412.1">
    <property type="nucleotide sequence ID" value="NZ_NEVL01000002.1"/>
</dbReference>
<name>A0A261SNT5_9BORD</name>
<proteinExistence type="predicted"/>
<dbReference type="Proteomes" id="UP000217005">
    <property type="component" value="Unassembled WGS sequence"/>
</dbReference>
<accession>A0A261SNT5</accession>
<dbReference type="AlphaFoldDB" id="A0A261SNT5"/>
<organism evidence="2 3">
    <name type="scientific">Bordetella genomosp. 1</name>
    <dbReference type="NCBI Taxonomy" id="1395607"/>
    <lineage>
        <taxon>Bacteria</taxon>
        <taxon>Pseudomonadati</taxon>
        <taxon>Pseudomonadota</taxon>
        <taxon>Betaproteobacteria</taxon>
        <taxon>Burkholderiales</taxon>
        <taxon>Alcaligenaceae</taxon>
        <taxon>Bordetella</taxon>
    </lineage>
</organism>
<evidence type="ECO:0000313" key="2">
    <source>
        <dbReference type="EMBL" id="OZI39038.1"/>
    </source>
</evidence>